<proteinExistence type="predicted"/>
<name>A0A6S6PBH0_9MYCO</name>
<dbReference type="Pfam" id="PF13392">
    <property type="entry name" value="HNH_3"/>
    <property type="match status" value="1"/>
</dbReference>
<sequence>MSDEKDVDGERLVIRYNTKADMNRSEVAEQAVRAALKLYGIECRKPVIVLGAKPERILASDVHEVFSDGNADTKIAPGTVTAGASWELENDPGVEWRQHPEFHQYEVSDDGRVRVKARLVTPPGGKKQYWRPAREIRLHGRPGGYLGTTITPAPGAPPFQRRVHVLVCETFHGPKPARGMHVRHLNGNPLDNRAENLAWGTPSENSHDTVRHGRNKEANKTHCKYGHEFTPENTCKGPRGTRGCLECTRRRSREGARRKREALRRGNGAAA</sequence>
<evidence type="ECO:0000313" key="3">
    <source>
        <dbReference type="EMBL" id="BCI54967.1"/>
    </source>
</evidence>
<evidence type="ECO:0000313" key="4">
    <source>
        <dbReference type="Proteomes" id="UP000515734"/>
    </source>
</evidence>
<dbReference type="InterPro" id="IPR044925">
    <property type="entry name" value="His-Me_finger_sf"/>
</dbReference>
<feature type="region of interest" description="Disordered" evidence="1">
    <location>
        <begin position="251"/>
        <end position="271"/>
    </location>
</feature>
<reference evidence="3 4" key="1">
    <citation type="submission" date="2020-07" db="EMBL/GenBank/DDBJ databases">
        <title>Complete genome sequence of Mycolicibacterium litorale like strain isolated from cardiac implantable electronic device infection.</title>
        <authorList>
            <person name="Fukano H."/>
            <person name="Miyama H."/>
            <person name="Hoshino Y."/>
        </authorList>
    </citation>
    <scope>NUCLEOTIDE SEQUENCE [LARGE SCALE GENOMIC DNA]</scope>
    <source>
        <strain evidence="3 4">NIIDNTM18</strain>
    </source>
</reference>
<dbReference type="InterPro" id="IPR003615">
    <property type="entry name" value="HNH_nuc"/>
</dbReference>
<dbReference type="AlphaFoldDB" id="A0A6S6PBH0"/>
<organism evidence="3 4">
    <name type="scientific">Mycolicibacterium litorale</name>
    <dbReference type="NCBI Taxonomy" id="758802"/>
    <lineage>
        <taxon>Bacteria</taxon>
        <taxon>Bacillati</taxon>
        <taxon>Actinomycetota</taxon>
        <taxon>Actinomycetes</taxon>
        <taxon>Mycobacteriales</taxon>
        <taxon>Mycobacteriaceae</taxon>
        <taxon>Mycolicibacterium</taxon>
    </lineage>
</organism>
<feature type="domain" description="HNH nuclease" evidence="2">
    <location>
        <begin position="162"/>
        <end position="206"/>
    </location>
</feature>
<dbReference type="SUPFAM" id="SSF54060">
    <property type="entry name" value="His-Me finger endonucleases"/>
    <property type="match status" value="1"/>
</dbReference>
<dbReference type="RefSeq" id="WP_197973339.1">
    <property type="nucleotide sequence ID" value="NZ_AP023287.1"/>
</dbReference>
<dbReference type="Gene3D" id="3.90.75.20">
    <property type="match status" value="1"/>
</dbReference>
<protein>
    <recommendedName>
        <fullName evidence="2">HNH nuclease domain-containing protein</fullName>
    </recommendedName>
</protein>
<accession>A0A6S6PBH0</accession>
<gene>
    <name evidence="3" type="ORF">NIIDNTM18_42450</name>
</gene>
<evidence type="ECO:0000256" key="1">
    <source>
        <dbReference type="SAM" id="MobiDB-lite"/>
    </source>
</evidence>
<dbReference type="EMBL" id="AP023287">
    <property type="protein sequence ID" value="BCI54967.1"/>
    <property type="molecule type" value="Genomic_DNA"/>
</dbReference>
<dbReference type="Proteomes" id="UP000515734">
    <property type="component" value="Chromosome"/>
</dbReference>
<evidence type="ECO:0000259" key="2">
    <source>
        <dbReference type="Pfam" id="PF13392"/>
    </source>
</evidence>